<feature type="compositionally biased region" description="Basic residues" evidence="1">
    <location>
        <begin position="137"/>
        <end position="155"/>
    </location>
</feature>
<organism evidence="3 4">
    <name type="scientific">Trichostrongylus colubriformis</name>
    <name type="common">Black scour worm</name>
    <dbReference type="NCBI Taxonomy" id="6319"/>
    <lineage>
        <taxon>Eukaryota</taxon>
        <taxon>Metazoa</taxon>
        <taxon>Ecdysozoa</taxon>
        <taxon>Nematoda</taxon>
        <taxon>Chromadorea</taxon>
        <taxon>Rhabditida</taxon>
        <taxon>Rhabditina</taxon>
        <taxon>Rhabditomorpha</taxon>
        <taxon>Strongyloidea</taxon>
        <taxon>Trichostrongylidae</taxon>
        <taxon>Trichostrongylus</taxon>
    </lineage>
</organism>
<feature type="region of interest" description="Disordered" evidence="1">
    <location>
        <begin position="386"/>
        <end position="414"/>
    </location>
</feature>
<feature type="compositionally biased region" description="Low complexity" evidence="1">
    <location>
        <begin position="84"/>
        <end position="106"/>
    </location>
</feature>
<feature type="compositionally biased region" description="Polar residues" evidence="1">
    <location>
        <begin position="349"/>
        <end position="360"/>
    </location>
</feature>
<feature type="compositionally biased region" description="Basic and acidic residues" evidence="1">
    <location>
        <begin position="54"/>
        <end position="83"/>
    </location>
</feature>
<reference evidence="3 4" key="1">
    <citation type="submission" date="2019-10" db="EMBL/GenBank/DDBJ databases">
        <title>Assembly and Annotation for the nematode Trichostrongylus colubriformis.</title>
        <authorList>
            <person name="Martin J."/>
        </authorList>
    </citation>
    <scope>NUCLEOTIDE SEQUENCE [LARGE SCALE GENOMIC DNA]</scope>
    <source>
        <strain evidence="3">G859</strain>
        <tissue evidence="3">Whole worm</tissue>
    </source>
</reference>
<dbReference type="GO" id="GO:0045814">
    <property type="term" value="P:negative regulation of gene expression, epigenetic"/>
    <property type="evidence" value="ECO:0007669"/>
    <property type="project" value="TreeGrafter"/>
</dbReference>
<dbReference type="EMBL" id="WIXE01022738">
    <property type="protein sequence ID" value="KAK5967191.1"/>
    <property type="molecule type" value="Genomic_DNA"/>
</dbReference>
<feature type="region of interest" description="Disordered" evidence="1">
    <location>
        <begin position="270"/>
        <end position="311"/>
    </location>
</feature>
<name>A0AAN8ESG7_TRICO</name>
<dbReference type="Pfam" id="PF25234">
    <property type="entry name" value="Periphilin_C"/>
    <property type="match status" value="1"/>
</dbReference>
<proteinExistence type="predicted"/>
<feature type="region of interest" description="Disordered" evidence="1">
    <location>
        <begin position="29"/>
        <end position="215"/>
    </location>
</feature>
<feature type="compositionally biased region" description="Low complexity" evidence="1">
    <location>
        <begin position="43"/>
        <end position="53"/>
    </location>
</feature>
<gene>
    <name evidence="3" type="ORF">GCK32_000204</name>
</gene>
<dbReference type="GO" id="GO:0045892">
    <property type="term" value="P:negative regulation of DNA-templated transcription"/>
    <property type="evidence" value="ECO:0007669"/>
    <property type="project" value="InterPro"/>
</dbReference>
<keyword evidence="4" id="KW-1185">Reference proteome</keyword>
<dbReference type="InterPro" id="IPR028851">
    <property type="entry name" value="Pphln1"/>
</dbReference>
<dbReference type="Proteomes" id="UP001331761">
    <property type="component" value="Unassembled WGS sequence"/>
</dbReference>
<feature type="region of interest" description="Disordered" evidence="1">
    <location>
        <begin position="338"/>
        <end position="360"/>
    </location>
</feature>
<protein>
    <submittedName>
        <fullName evidence="3">RRM domain-containing protein</fullName>
    </submittedName>
</protein>
<evidence type="ECO:0000256" key="1">
    <source>
        <dbReference type="SAM" id="MobiDB-lite"/>
    </source>
</evidence>
<feature type="compositionally biased region" description="Low complexity" evidence="1">
    <location>
        <begin position="156"/>
        <end position="166"/>
    </location>
</feature>
<dbReference type="GO" id="GO:0097355">
    <property type="term" value="P:protein localization to heterochromatin"/>
    <property type="evidence" value="ECO:0007669"/>
    <property type="project" value="TreeGrafter"/>
</dbReference>
<dbReference type="GO" id="GO:0005654">
    <property type="term" value="C:nucleoplasm"/>
    <property type="evidence" value="ECO:0007669"/>
    <property type="project" value="TreeGrafter"/>
</dbReference>
<dbReference type="PANTHER" id="PTHR15836">
    <property type="entry name" value="PERIPHILIN 1"/>
    <property type="match status" value="1"/>
</dbReference>
<feature type="compositionally biased region" description="Basic and acidic residues" evidence="1">
    <location>
        <begin position="107"/>
        <end position="136"/>
    </location>
</feature>
<feature type="domain" description="Periphilin-1 C-terminal" evidence="2">
    <location>
        <begin position="433"/>
        <end position="490"/>
    </location>
</feature>
<dbReference type="InterPro" id="IPR057603">
    <property type="entry name" value="Periphilin-1_C"/>
</dbReference>
<comment type="caution">
    <text evidence="3">The sequence shown here is derived from an EMBL/GenBank/DDBJ whole genome shotgun (WGS) entry which is preliminary data.</text>
</comment>
<evidence type="ECO:0000313" key="3">
    <source>
        <dbReference type="EMBL" id="KAK5967191.1"/>
    </source>
</evidence>
<dbReference type="AlphaFoldDB" id="A0AAN8ESG7"/>
<evidence type="ECO:0000259" key="2">
    <source>
        <dbReference type="Pfam" id="PF25234"/>
    </source>
</evidence>
<evidence type="ECO:0000313" key="4">
    <source>
        <dbReference type="Proteomes" id="UP001331761"/>
    </source>
</evidence>
<sequence>MSKYSDSDLMGHRCELTWFKDIRRYAQYQSMNQNRVRGRTAYRNRSYQQSSRGSGRDSYKRRHSERDDDRSRSRSRERGRSSSDSRSPSARSANSSRSHSHSSGRGANDERDRRSASVDSNSDREKDKDNDGDPDKKRAKKDKKHKKSKKKRSRSGSRSSSGGHSSTPERAIFGRHAPAGSPVSPNQEEAATTPRGAIPEPTEADAPFPPPMAPVTTAPVRFPIRINTPANVISNTSFSIGIESDELPRRVLRMSPSGAVVTPPSIAAQEEEQRLLQESQQDTKPSVMASIGLPPPPCPPLFSSEKKSNEPAAGKLVVQNENGRSHVDETPAKTIAAQYSAEPAPPRPSQSEVSSAKTMTSRFPTTSRYFSQIKEIQANLIKTVKAEPKSDESTGGLRLSSLAMQQQDSDEEKRTIREERLSKLSEINLERFLVRKKKLEESFRGDCQTYAFVAKKLIEKDSSLEQQIRIALIENMEDLEKQVYDQVDAYLDTICD</sequence>
<accession>A0AAN8ESG7</accession>
<dbReference type="PANTHER" id="PTHR15836:SF4">
    <property type="entry name" value="PERIPHILIN-1"/>
    <property type="match status" value="1"/>
</dbReference>